<dbReference type="InterPro" id="IPR031343">
    <property type="entry name" value="DUF5105"/>
</dbReference>
<protein>
    <recommendedName>
        <fullName evidence="7">DUF5105 domain-containing protein</fullName>
    </recommendedName>
</protein>
<dbReference type="InterPro" id="IPR029051">
    <property type="entry name" value="DUF4352"/>
</dbReference>
<dbReference type="Pfam" id="PF17118">
    <property type="entry name" value="DUF5105"/>
    <property type="match status" value="1"/>
</dbReference>
<accession>A0ABQ5JKL9</accession>
<evidence type="ECO:0000313" key="5">
    <source>
        <dbReference type="EMBL" id="GKS81689.1"/>
    </source>
</evidence>
<feature type="signal peptide" evidence="2">
    <location>
        <begin position="1"/>
        <end position="28"/>
    </location>
</feature>
<feature type="chain" id="PRO_5046103211" description="DUF5105 domain-containing protein" evidence="2">
    <location>
        <begin position="29"/>
        <end position="355"/>
    </location>
</feature>
<sequence length="355" mass="39445">MHHKKLFAFLLTALSVFLLVGCGGQKKAKENPAAPKNGTAVKVLKGEYIISDNKDEPSSGKGYLALKLRLKNNGSPVRLSSISNFKLKSKSDDELNPVSIYGTGDEFSTISSMELDEDDDSTGYVLFLVDKKSKYTLEVKPTSKKAKEVPKSKVKIDASKYKDNTSQAKDAVSAYVDSVFLNQSDKDDQYEKLLTNELLTEKNSYRRTMRSYLENTVFHSPIVDKAANKMMDQFQTANAEQASVSYQIKEATPTAATVEVTPTVMDLSNVSNVISQTSSNLLKSDKLPEGTTYTQVQRAAKEMVVAKFADVLKQIPARERTSAEIRLVKNGKKWRISTSDYGFKSVRDKFMGQAY</sequence>
<dbReference type="Gene3D" id="2.60.40.1240">
    <property type="match status" value="1"/>
</dbReference>
<dbReference type="InterPro" id="IPR029050">
    <property type="entry name" value="Immunoprotect_excell_Ig-like"/>
</dbReference>
<dbReference type="EMBL" id="BQXH01000012">
    <property type="protein sequence ID" value="GKS81689.1"/>
    <property type="molecule type" value="Genomic_DNA"/>
</dbReference>
<evidence type="ECO:0000313" key="6">
    <source>
        <dbReference type="Proteomes" id="UP001055149"/>
    </source>
</evidence>
<dbReference type="Proteomes" id="UP001055149">
    <property type="component" value="Unassembled WGS sequence"/>
</dbReference>
<evidence type="ECO:0000256" key="2">
    <source>
        <dbReference type="SAM" id="SignalP"/>
    </source>
</evidence>
<evidence type="ECO:0008006" key="7">
    <source>
        <dbReference type="Google" id="ProtNLM"/>
    </source>
</evidence>
<dbReference type="PROSITE" id="PS51257">
    <property type="entry name" value="PROKAR_LIPOPROTEIN"/>
    <property type="match status" value="1"/>
</dbReference>
<reference evidence="5" key="1">
    <citation type="journal article" date="2022" name="Int. J. Syst. Evol. Microbiol.">
        <title>A novel species of lactic acid bacteria, Ligilactobacillus pabuli sp. nov., isolated from alfalfa silage.</title>
        <authorList>
            <person name="Tohno M."/>
            <person name="Tanizawa Y."/>
            <person name="Sawada H."/>
            <person name="Sakamoto M."/>
            <person name="Ohkuma M."/>
            <person name="Kobayashi H."/>
        </authorList>
    </citation>
    <scope>NUCLEOTIDE SEQUENCE</scope>
    <source>
        <strain evidence="5">AF129</strain>
    </source>
</reference>
<evidence type="ECO:0000259" key="3">
    <source>
        <dbReference type="Pfam" id="PF11611"/>
    </source>
</evidence>
<comment type="caution">
    <text evidence="5">The sequence shown here is derived from an EMBL/GenBank/DDBJ whole genome shotgun (WGS) entry which is preliminary data.</text>
</comment>
<keyword evidence="6" id="KW-1185">Reference proteome</keyword>
<dbReference type="RefSeq" id="WP_244055437.1">
    <property type="nucleotide sequence ID" value="NZ_BQXH01000012.1"/>
</dbReference>
<feature type="domain" description="DUF4352" evidence="3">
    <location>
        <begin position="52"/>
        <end position="142"/>
    </location>
</feature>
<keyword evidence="1 2" id="KW-0732">Signal</keyword>
<gene>
    <name evidence="5" type="ORF">LPAF129_13750</name>
</gene>
<dbReference type="Pfam" id="PF11611">
    <property type="entry name" value="DUF4352"/>
    <property type="match status" value="1"/>
</dbReference>
<proteinExistence type="predicted"/>
<evidence type="ECO:0000259" key="4">
    <source>
        <dbReference type="Pfam" id="PF17118"/>
    </source>
</evidence>
<evidence type="ECO:0000256" key="1">
    <source>
        <dbReference type="ARBA" id="ARBA00022729"/>
    </source>
</evidence>
<organism evidence="5 6">
    <name type="scientific">Ligilactobacillus pabuli</name>
    <dbReference type="NCBI Taxonomy" id="2886039"/>
    <lineage>
        <taxon>Bacteria</taxon>
        <taxon>Bacillati</taxon>
        <taxon>Bacillota</taxon>
        <taxon>Bacilli</taxon>
        <taxon>Lactobacillales</taxon>
        <taxon>Lactobacillaceae</taxon>
        <taxon>Ligilactobacillus</taxon>
    </lineage>
</organism>
<name>A0ABQ5JKL9_9LACO</name>
<feature type="domain" description="DUF5105" evidence="4">
    <location>
        <begin position="159"/>
        <end position="350"/>
    </location>
</feature>